<dbReference type="OrthoDB" id="2403806at2759"/>
<dbReference type="Proteomes" id="UP000615446">
    <property type="component" value="Unassembled WGS sequence"/>
</dbReference>
<reference evidence="1" key="1">
    <citation type="submission" date="2019-10" db="EMBL/GenBank/DDBJ databases">
        <title>Conservation and host-specific expression of non-tandemly repeated heterogenous ribosome RNA gene in arbuscular mycorrhizal fungi.</title>
        <authorList>
            <person name="Maeda T."/>
            <person name="Kobayashi Y."/>
            <person name="Nakagawa T."/>
            <person name="Ezawa T."/>
            <person name="Yamaguchi K."/>
            <person name="Bino T."/>
            <person name="Nishimoto Y."/>
            <person name="Shigenobu S."/>
            <person name="Kawaguchi M."/>
        </authorList>
    </citation>
    <scope>NUCLEOTIDE SEQUENCE</scope>
    <source>
        <strain evidence="1">HR1</strain>
    </source>
</reference>
<dbReference type="EMBL" id="BLAL01000089">
    <property type="protein sequence ID" value="GES85168.1"/>
    <property type="molecule type" value="Genomic_DNA"/>
</dbReference>
<proteinExistence type="predicted"/>
<dbReference type="AlphaFoldDB" id="A0A8H3LGL8"/>
<comment type="caution">
    <text evidence="1">The sequence shown here is derived from an EMBL/GenBank/DDBJ whole genome shotgun (WGS) entry which is preliminary data.</text>
</comment>
<evidence type="ECO:0000313" key="2">
    <source>
        <dbReference type="Proteomes" id="UP000615446"/>
    </source>
</evidence>
<accession>A0A8H3LGL8</accession>
<protein>
    <submittedName>
        <fullName evidence="1">Uncharacterized protein</fullName>
    </submittedName>
</protein>
<evidence type="ECO:0000313" key="1">
    <source>
        <dbReference type="EMBL" id="GES85168.1"/>
    </source>
</evidence>
<gene>
    <name evidence="1" type="ORF">RCL2_001225500</name>
</gene>
<sequence>MLICELENGALDFEVWILEWSKRKFSQFSESISRPNLNFSRQGFDTNNNISIIMNICGINCIYNNETCKVANEVPEEYNYNNDPDCYFYSFNYDGKESMIQITNITKAYLFGIKIVNKYYLSENPYVLKPTSGQTIVVYYSPTIIKQIISKYAYGLAGGKADEYVDFNVHTDVTTSTASEVTTLTLQPASSDIYYQEETYNLNSIISNIGGFYSSLSGIFAFLFGASKLAPWGFLQTNVFNCLCTRYRRKLVRKLKNKYEPIPFVSGRAKNFTLEERVQSIENLLGEYYLNTEFLNELLEDNGEAKV</sequence>
<organism evidence="1 2">
    <name type="scientific">Rhizophagus clarus</name>
    <dbReference type="NCBI Taxonomy" id="94130"/>
    <lineage>
        <taxon>Eukaryota</taxon>
        <taxon>Fungi</taxon>
        <taxon>Fungi incertae sedis</taxon>
        <taxon>Mucoromycota</taxon>
        <taxon>Glomeromycotina</taxon>
        <taxon>Glomeromycetes</taxon>
        <taxon>Glomerales</taxon>
        <taxon>Glomeraceae</taxon>
        <taxon>Rhizophagus</taxon>
    </lineage>
</organism>
<name>A0A8H3LGL8_9GLOM</name>